<accession>U6G5Q9</accession>
<proteinExistence type="predicted"/>
<name>U6G5Q9_9EIME</name>
<evidence type="ECO:0000313" key="2">
    <source>
        <dbReference type="EMBL" id="CDI75551.1"/>
    </source>
</evidence>
<dbReference type="Proteomes" id="UP000018201">
    <property type="component" value="Unassembled WGS sequence"/>
</dbReference>
<evidence type="ECO:0000256" key="1">
    <source>
        <dbReference type="SAM" id="MobiDB-lite"/>
    </source>
</evidence>
<protein>
    <submittedName>
        <fullName evidence="2">Uncharacterized protein</fullName>
    </submittedName>
</protein>
<dbReference type="AlphaFoldDB" id="U6G5Q9"/>
<reference evidence="2" key="1">
    <citation type="submission" date="2013-10" db="EMBL/GenBank/DDBJ databases">
        <title>Genomic analysis of the causative agents of coccidiosis in chickens.</title>
        <authorList>
            <person name="Reid A.J."/>
            <person name="Blake D."/>
            <person name="Billington K."/>
            <person name="Browne H."/>
            <person name="Dunn M."/>
            <person name="Hung S."/>
            <person name="Kawahara F."/>
            <person name="Miranda-Saavedra D."/>
            <person name="Mourier T."/>
            <person name="Nagra H."/>
            <person name="Otto T.D."/>
            <person name="Rawlings N."/>
            <person name="Sanchez A."/>
            <person name="Sanders M."/>
            <person name="Subramaniam C."/>
            <person name="Tay Y."/>
            <person name="Dear P."/>
            <person name="Doerig C."/>
            <person name="Gruber A."/>
            <person name="Parkinson J."/>
            <person name="Shirley M."/>
            <person name="Wan K.L."/>
            <person name="Berriman M."/>
            <person name="Tomley F."/>
            <person name="Pain A."/>
        </authorList>
    </citation>
    <scope>NUCLEOTIDE SEQUENCE [LARGE SCALE GENOMIC DNA]</scope>
    <source>
        <strain evidence="2">Houghton</strain>
    </source>
</reference>
<sequence>MDALMIVHQLQRLAAEPRPSPAVRAKIPRMALGICYFLEHPDRGVQHQAAGALRLLLQQHKQLLLQAPELKDMLTALQQHANSDDVVVSECCAASLALLQRDEKDQQQQHQQQQQTEADTLVEPLESLDLFSVVLGLRGLLLCPTNRSLLNFSTQQQQQQQAQGSEQQQQDQQEQRVLELLQRDLQLRLVRVWGVSSATVTLNASSLLQQAAALSPESAVEKAGLKQPNEEGDGVAVVNIRLSRKAQRLQQQLRELRAAMGPLTLLLNSELLQKAPRKEGEAAIEGCTDAGAPEGSGSSNDGNSDSVRSAGEAKQQQQDDDTGYLDEELRENWGGTEDGHSQPNASPVGNASSGGFSFFSANSALFAQSRFMGGMITPTEVNAEMSAKLKAEKERKAALRAQAQGGIMDKLLGRLGSGARLF</sequence>
<dbReference type="SUPFAM" id="SSF48371">
    <property type="entry name" value="ARM repeat"/>
    <property type="match status" value="1"/>
</dbReference>
<dbReference type="VEuPathDB" id="ToxoDB:EPH_0021790"/>
<reference evidence="2" key="2">
    <citation type="submission" date="2013-10" db="EMBL/GenBank/DDBJ databases">
        <authorList>
            <person name="Aslett M."/>
        </authorList>
    </citation>
    <scope>NUCLEOTIDE SEQUENCE [LARGE SCALE GENOMIC DNA]</scope>
    <source>
        <strain evidence="2">Houghton</strain>
    </source>
</reference>
<organism evidence="2 3">
    <name type="scientific">Eimeria praecox</name>
    <dbReference type="NCBI Taxonomy" id="51316"/>
    <lineage>
        <taxon>Eukaryota</taxon>
        <taxon>Sar</taxon>
        <taxon>Alveolata</taxon>
        <taxon>Apicomplexa</taxon>
        <taxon>Conoidasida</taxon>
        <taxon>Coccidia</taxon>
        <taxon>Eucoccidiorida</taxon>
        <taxon>Eimeriorina</taxon>
        <taxon>Eimeriidae</taxon>
        <taxon>Eimeria</taxon>
    </lineage>
</organism>
<evidence type="ECO:0000313" key="3">
    <source>
        <dbReference type="Proteomes" id="UP000018201"/>
    </source>
</evidence>
<dbReference type="OrthoDB" id="347233at2759"/>
<keyword evidence="3" id="KW-1185">Reference proteome</keyword>
<dbReference type="InterPro" id="IPR016024">
    <property type="entry name" value="ARM-type_fold"/>
</dbReference>
<feature type="compositionally biased region" description="Low complexity" evidence="1">
    <location>
        <begin position="295"/>
        <end position="306"/>
    </location>
</feature>
<feature type="region of interest" description="Disordered" evidence="1">
    <location>
        <begin position="287"/>
        <end position="323"/>
    </location>
</feature>
<dbReference type="EMBL" id="HG690990">
    <property type="protein sequence ID" value="CDI75551.1"/>
    <property type="molecule type" value="Genomic_DNA"/>
</dbReference>
<gene>
    <name evidence="2" type="ORF">EPH_0021790</name>
</gene>